<feature type="domain" description="HTH araC/xylS-type" evidence="4">
    <location>
        <begin position="25"/>
        <end position="59"/>
    </location>
</feature>
<dbReference type="InterPro" id="IPR009057">
    <property type="entry name" value="Homeodomain-like_sf"/>
</dbReference>
<keyword evidence="6" id="KW-1185">Reference proteome</keyword>
<dbReference type="EMBL" id="JAKVPY010000020">
    <property type="protein sequence ID" value="MCH4564580.1"/>
    <property type="molecule type" value="Genomic_DNA"/>
</dbReference>
<comment type="caution">
    <text evidence="5">The sequence shown here is derived from an EMBL/GenBank/DDBJ whole genome shotgun (WGS) entry which is preliminary data.</text>
</comment>
<keyword evidence="3" id="KW-0804">Transcription</keyword>
<dbReference type="SUPFAM" id="SSF46689">
    <property type="entry name" value="Homeodomain-like"/>
    <property type="match status" value="1"/>
</dbReference>
<evidence type="ECO:0000256" key="1">
    <source>
        <dbReference type="ARBA" id="ARBA00023015"/>
    </source>
</evidence>
<dbReference type="PANTHER" id="PTHR11019:SF159">
    <property type="entry name" value="TRANSCRIPTIONAL REGULATOR-RELATED"/>
    <property type="match status" value="1"/>
</dbReference>
<dbReference type="PANTHER" id="PTHR11019">
    <property type="entry name" value="HTH-TYPE TRANSCRIPTIONAL REGULATOR NIMR"/>
    <property type="match status" value="1"/>
</dbReference>
<protein>
    <submittedName>
        <fullName evidence="5">Helix-turn-helix domain-containing protein</fullName>
    </submittedName>
</protein>
<keyword evidence="1" id="KW-0805">Transcription regulation</keyword>
<dbReference type="Gene3D" id="1.10.10.60">
    <property type="entry name" value="Homeodomain-like"/>
    <property type="match status" value="1"/>
</dbReference>
<gene>
    <name evidence="5" type="ORF">MKP05_15865</name>
</gene>
<evidence type="ECO:0000313" key="5">
    <source>
        <dbReference type="EMBL" id="MCH4564580.1"/>
    </source>
</evidence>
<name>A0ABS9RXM9_9GAMM</name>
<dbReference type="PRINTS" id="PR00032">
    <property type="entry name" value="HTHARAC"/>
</dbReference>
<evidence type="ECO:0000313" key="6">
    <source>
        <dbReference type="Proteomes" id="UP001202117"/>
    </source>
</evidence>
<dbReference type="InterPro" id="IPR020449">
    <property type="entry name" value="Tscrpt_reg_AraC-type_HTH"/>
</dbReference>
<dbReference type="Pfam" id="PF12833">
    <property type="entry name" value="HTH_18"/>
    <property type="match status" value="1"/>
</dbReference>
<reference evidence="5 6" key="1">
    <citation type="submission" date="2022-02" db="EMBL/GenBank/DDBJ databases">
        <title>Halomonas fukangensis sp. nov., a halophilic bacterium isolated from a bulk soil of Kalidium foliatum at Fukang.</title>
        <authorList>
            <person name="Huang Y."/>
        </authorList>
    </citation>
    <scope>NUCLEOTIDE SEQUENCE [LARGE SCALE GENOMIC DNA]</scope>
    <source>
        <strain evidence="5 6">EGI 63088</strain>
    </source>
</reference>
<accession>A0ABS9RXM9</accession>
<evidence type="ECO:0000256" key="3">
    <source>
        <dbReference type="ARBA" id="ARBA00023163"/>
    </source>
</evidence>
<evidence type="ECO:0000259" key="4">
    <source>
        <dbReference type="PROSITE" id="PS01124"/>
    </source>
</evidence>
<dbReference type="RefSeq" id="WP_240569213.1">
    <property type="nucleotide sequence ID" value="NZ_JAKVPY010000020.1"/>
</dbReference>
<dbReference type="Proteomes" id="UP001202117">
    <property type="component" value="Unassembled WGS sequence"/>
</dbReference>
<keyword evidence="2" id="KW-0238">DNA-binding</keyword>
<sequence length="73" mass="7822">MESELAWRQQACLLAALPRLSAGASITAIALELGYDSPSAFSTMFRKALGQPPSAFVGSSHGYRPRRPSSPRT</sequence>
<evidence type="ECO:0000256" key="2">
    <source>
        <dbReference type="ARBA" id="ARBA00023125"/>
    </source>
</evidence>
<organism evidence="5 6">
    <name type="scientific">Halomonas flagellata</name>
    <dbReference type="NCBI Taxonomy" id="2920385"/>
    <lineage>
        <taxon>Bacteria</taxon>
        <taxon>Pseudomonadati</taxon>
        <taxon>Pseudomonadota</taxon>
        <taxon>Gammaproteobacteria</taxon>
        <taxon>Oceanospirillales</taxon>
        <taxon>Halomonadaceae</taxon>
        <taxon>Halomonas</taxon>
    </lineage>
</organism>
<proteinExistence type="predicted"/>
<dbReference type="InterPro" id="IPR018060">
    <property type="entry name" value="HTH_AraC"/>
</dbReference>
<dbReference type="PROSITE" id="PS01124">
    <property type="entry name" value="HTH_ARAC_FAMILY_2"/>
    <property type="match status" value="1"/>
</dbReference>